<evidence type="ECO:0000256" key="1">
    <source>
        <dbReference type="ARBA" id="ARBA00004651"/>
    </source>
</evidence>
<evidence type="ECO:0000256" key="4">
    <source>
        <dbReference type="ARBA" id="ARBA00022989"/>
    </source>
</evidence>
<reference evidence="7 8" key="1">
    <citation type="submission" date="2017-02" db="EMBL/GenBank/DDBJ databases">
        <title>The new phylogeny of genus Mycobacterium.</title>
        <authorList>
            <person name="Tortoli E."/>
            <person name="Trovato A."/>
            <person name="Cirillo D.M."/>
        </authorList>
    </citation>
    <scope>NUCLEOTIDE SEQUENCE [LARGE SCALE GENOMIC DNA]</scope>
    <source>
        <strain evidence="7 8">DSM 45000</strain>
    </source>
</reference>
<comment type="caution">
    <text evidence="7">The sequence shown here is derived from an EMBL/GenBank/DDBJ whole genome shotgun (WGS) entry which is preliminary data.</text>
</comment>
<dbReference type="STRING" id="590652.BST39_00230"/>
<feature type="transmembrane region" description="Helical" evidence="6">
    <location>
        <begin position="369"/>
        <end position="388"/>
    </location>
</feature>
<keyword evidence="5 6" id="KW-0472">Membrane</keyword>
<proteinExistence type="predicted"/>
<evidence type="ECO:0000256" key="6">
    <source>
        <dbReference type="SAM" id="Phobius"/>
    </source>
</evidence>
<feature type="transmembrane region" description="Helical" evidence="6">
    <location>
        <begin position="55"/>
        <end position="79"/>
    </location>
</feature>
<evidence type="ECO:0000256" key="3">
    <source>
        <dbReference type="ARBA" id="ARBA00022692"/>
    </source>
</evidence>
<dbReference type="Proteomes" id="UP000192513">
    <property type="component" value="Unassembled WGS sequence"/>
</dbReference>
<dbReference type="PANTHER" id="PTHR30250:SF11">
    <property type="entry name" value="O-ANTIGEN TRANSPORTER-RELATED"/>
    <property type="match status" value="1"/>
</dbReference>
<feature type="transmembrane region" description="Helical" evidence="6">
    <location>
        <begin position="341"/>
        <end position="362"/>
    </location>
</feature>
<dbReference type="RefSeq" id="WP_083166816.1">
    <property type="nucleotide sequence ID" value="NZ_AP022619.1"/>
</dbReference>
<dbReference type="InterPro" id="IPR050833">
    <property type="entry name" value="Poly_Biosynth_Transport"/>
</dbReference>
<dbReference type="GO" id="GO:0005886">
    <property type="term" value="C:plasma membrane"/>
    <property type="evidence" value="ECO:0007669"/>
    <property type="project" value="UniProtKB-SubCell"/>
</dbReference>
<evidence type="ECO:0000256" key="5">
    <source>
        <dbReference type="ARBA" id="ARBA00023136"/>
    </source>
</evidence>
<evidence type="ECO:0000313" key="7">
    <source>
        <dbReference type="EMBL" id="ORB46307.1"/>
    </source>
</evidence>
<sequence>MTEPTTPGAVVPSVPLSRMAHAFSIQLICRALGMVASVASVAMTARYLGPGRYGQLSIAVAFVGMWNSFADLGVATVIVRRVTGGRGDLERLVRVNSGLALIYCVPLAALAAGSGLLVYHDFDVRVMLVVLSGGLLLQTMTTRFEPVFLATVRFSAVAISDVTARTATLAMVAVLVSARSNVIWFAVAQLIPPAVQLVIQGAAAMRHISVRPVFALREAADLLRETLPLIGFLVVGILYTRADGVILSLLSTHSEMGVYGLALTVAFNTIVVSLVFLKATLSTGTELYARDVAAFARFLRRSVELMYFVAVPVAVVGALLAGPLIAFFGDRAFVARGTPTLALLFIAAALRFVGGTLGQGLVASHHQKVLLWLTVATLAVNVALNLALDAQLGAIGPGIALVCTEFFNMLFSSWWLHRKCGYRTPVMFLARVLLPTGASVAVTLLLSGQHVVLILLAAVAVYLATSAAVGPLTWSNLRSLRREKLA</sequence>
<dbReference type="PANTHER" id="PTHR30250">
    <property type="entry name" value="PST FAMILY PREDICTED COLANIC ACID TRANSPORTER"/>
    <property type="match status" value="1"/>
</dbReference>
<dbReference type="EMBL" id="MVIE01000001">
    <property type="protein sequence ID" value="ORB46307.1"/>
    <property type="molecule type" value="Genomic_DNA"/>
</dbReference>
<keyword evidence="2" id="KW-1003">Cell membrane</keyword>
<feature type="transmembrane region" description="Helical" evidence="6">
    <location>
        <begin position="226"/>
        <end position="250"/>
    </location>
</feature>
<name>A0A1X0IIH4_9MYCO</name>
<feature type="transmembrane region" description="Helical" evidence="6">
    <location>
        <begin position="256"/>
        <end position="277"/>
    </location>
</feature>
<keyword evidence="4 6" id="KW-1133">Transmembrane helix</keyword>
<feature type="transmembrane region" description="Helical" evidence="6">
    <location>
        <begin position="394"/>
        <end position="416"/>
    </location>
</feature>
<evidence type="ECO:0000313" key="8">
    <source>
        <dbReference type="Proteomes" id="UP000192513"/>
    </source>
</evidence>
<feature type="transmembrane region" description="Helical" evidence="6">
    <location>
        <begin position="452"/>
        <end position="474"/>
    </location>
</feature>
<evidence type="ECO:0000256" key="2">
    <source>
        <dbReference type="ARBA" id="ARBA00022475"/>
    </source>
</evidence>
<dbReference type="OrthoDB" id="3742809at2"/>
<comment type="subcellular location">
    <subcellularLocation>
        <location evidence="1">Cell membrane</location>
        <topology evidence="1">Multi-pass membrane protein</topology>
    </subcellularLocation>
</comment>
<keyword evidence="3 6" id="KW-0812">Transmembrane</keyword>
<protein>
    <submittedName>
        <fullName evidence="7">Teichoic acid transporter</fullName>
    </submittedName>
</protein>
<feature type="transmembrane region" description="Helical" evidence="6">
    <location>
        <begin position="428"/>
        <end position="446"/>
    </location>
</feature>
<feature type="transmembrane region" description="Helical" evidence="6">
    <location>
        <begin position="100"/>
        <end position="120"/>
    </location>
</feature>
<accession>A0A1X0IIH4</accession>
<dbReference type="AlphaFoldDB" id="A0A1X0IIH4"/>
<gene>
    <name evidence="7" type="ORF">BST39_00230</name>
</gene>
<keyword evidence="8" id="KW-1185">Reference proteome</keyword>
<organism evidence="7 8">
    <name type="scientific">Mycobacterium paraseoulense</name>
    <dbReference type="NCBI Taxonomy" id="590652"/>
    <lineage>
        <taxon>Bacteria</taxon>
        <taxon>Bacillati</taxon>
        <taxon>Actinomycetota</taxon>
        <taxon>Actinomycetes</taxon>
        <taxon>Mycobacteriales</taxon>
        <taxon>Mycobacteriaceae</taxon>
        <taxon>Mycobacterium</taxon>
    </lineage>
</organism>
<dbReference type="Pfam" id="PF13440">
    <property type="entry name" value="Polysacc_synt_3"/>
    <property type="match status" value="1"/>
</dbReference>
<feature type="transmembrane region" description="Helical" evidence="6">
    <location>
        <begin position="305"/>
        <end position="329"/>
    </location>
</feature>
<feature type="transmembrane region" description="Helical" evidence="6">
    <location>
        <begin position="27"/>
        <end position="49"/>
    </location>
</feature>